<dbReference type="AlphaFoldDB" id="A0A1S8A597"/>
<evidence type="ECO:0000313" key="3">
    <source>
        <dbReference type="Proteomes" id="UP000054516"/>
    </source>
</evidence>
<gene>
    <name evidence="2" type="ORF">SAMD00023353_0301560</name>
</gene>
<proteinExistence type="predicted"/>
<sequence>MGSATPRRGYSSQPPRGSTATVKFWPFLAIIIVGTGAFAYVSKSRAGQGRAPIARNEIPNK</sequence>
<keyword evidence="1" id="KW-1133">Transmembrane helix</keyword>
<protein>
    <submittedName>
        <fullName evidence="2">Uncharacterized protein</fullName>
    </submittedName>
</protein>
<organism evidence="2">
    <name type="scientific">Rosellinia necatrix</name>
    <name type="common">White root-rot fungus</name>
    <dbReference type="NCBI Taxonomy" id="77044"/>
    <lineage>
        <taxon>Eukaryota</taxon>
        <taxon>Fungi</taxon>
        <taxon>Dikarya</taxon>
        <taxon>Ascomycota</taxon>
        <taxon>Pezizomycotina</taxon>
        <taxon>Sordariomycetes</taxon>
        <taxon>Xylariomycetidae</taxon>
        <taxon>Xylariales</taxon>
        <taxon>Xylariaceae</taxon>
        <taxon>Rosellinia</taxon>
    </lineage>
</organism>
<keyword evidence="3" id="KW-1185">Reference proteome</keyword>
<dbReference type="EMBL" id="DF977448">
    <property type="protein sequence ID" value="GAW25233.1"/>
    <property type="molecule type" value="Genomic_DNA"/>
</dbReference>
<reference evidence="2" key="1">
    <citation type="submission" date="2016-03" db="EMBL/GenBank/DDBJ databases">
        <title>Draft genome sequence of Rosellinia necatrix.</title>
        <authorList>
            <person name="Kanematsu S."/>
        </authorList>
    </citation>
    <scope>NUCLEOTIDE SEQUENCE [LARGE SCALE GENOMIC DNA]</scope>
    <source>
        <strain evidence="2">W97</strain>
    </source>
</reference>
<dbReference type="OrthoDB" id="5090196at2759"/>
<evidence type="ECO:0000313" key="2">
    <source>
        <dbReference type="EMBL" id="GAW25233.1"/>
    </source>
</evidence>
<accession>A0A1S8A597</accession>
<feature type="transmembrane region" description="Helical" evidence="1">
    <location>
        <begin position="24"/>
        <end position="41"/>
    </location>
</feature>
<dbReference type="Proteomes" id="UP000054516">
    <property type="component" value="Unassembled WGS sequence"/>
</dbReference>
<keyword evidence="1" id="KW-0812">Transmembrane</keyword>
<evidence type="ECO:0000256" key="1">
    <source>
        <dbReference type="SAM" id="Phobius"/>
    </source>
</evidence>
<keyword evidence="1" id="KW-0472">Membrane</keyword>
<name>A0A1S8A597_ROSNE</name>